<dbReference type="OrthoDB" id="6775559at2759"/>
<dbReference type="InterPro" id="IPR019787">
    <property type="entry name" value="Znf_PHD-finger"/>
</dbReference>
<dbReference type="Pfam" id="PF00628">
    <property type="entry name" value="PHD"/>
    <property type="match status" value="1"/>
</dbReference>
<dbReference type="InterPro" id="IPR019786">
    <property type="entry name" value="Zinc_finger_PHD-type_CS"/>
</dbReference>
<evidence type="ECO:0000259" key="6">
    <source>
        <dbReference type="PROSITE" id="PS50158"/>
    </source>
</evidence>
<dbReference type="PROSITE" id="PS50016">
    <property type="entry name" value="ZF_PHD_2"/>
    <property type="match status" value="1"/>
</dbReference>
<sequence length="407" mass="46203">MAGDVHVCERCSDNFIVNSKLVCCKKCKKSYHSQCVPVKDDALKILSKSNNFAWFCDMCKNAEYGAICVDDNGGQAEKNKLKSECLKQKEIECLQREKCILEKLVTELENASQLQKFKIDVYEKELNATKTSSSNSGMLQKTASAESYIQVLKKPLYTNNDSSVLLVKSSERNSEDIFKRMAQVLNPANLEVYINSTRKIKNGVAVICNKKSNLDKFKDVLQTQLGDEYVVDEAKKHKPRIRVKNVEITDDLNSDDQIIGSLFCQNNLDTFNSSDIKVITKLKMRNGCDLILEVSPEVRKKVMVQEYVYIGWKRCAVTDHLQIVQCYKCSVFGHTDKQCRSASARCPSCSGNHCLKECKSTNKSCSSCINYNHWKKENIAVDHSARDMTCPLYLRYISKLKGRIDYG</sequence>
<evidence type="ECO:0000259" key="5">
    <source>
        <dbReference type="PROSITE" id="PS50016"/>
    </source>
</evidence>
<evidence type="ECO:0000256" key="3">
    <source>
        <dbReference type="ARBA" id="ARBA00022833"/>
    </source>
</evidence>
<feature type="domain" description="CCHC-type" evidence="6">
    <location>
        <begin position="326"/>
        <end position="341"/>
    </location>
</feature>
<dbReference type="GO" id="GO:0008270">
    <property type="term" value="F:zinc ion binding"/>
    <property type="evidence" value="ECO:0007669"/>
    <property type="project" value="UniProtKB-KW"/>
</dbReference>
<dbReference type="SUPFAM" id="SSF57903">
    <property type="entry name" value="FYVE/PHD zinc finger"/>
    <property type="match status" value="1"/>
</dbReference>
<dbReference type="SMART" id="SM00249">
    <property type="entry name" value="PHD"/>
    <property type="match status" value="1"/>
</dbReference>
<feature type="domain" description="PHD-type" evidence="5">
    <location>
        <begin position="5"/>
        <end position="62"/>
    </location>
</feature>
<evidence type="ECO:0000313" key="7">
    <source>
        <dbReference type="EMBL" id="CAH1981842.1"/>
    </source>
</evidence>
<keyword evidence="3" id="KW-0862">Zinc</keyword>
<name>A0A9P0KS40_ACAOB</name>
<evidence type="ECO:0000313" key="8">
    <source>
        <dbReference type="Proteomes" id="UP001152888"/>
    </source>
</evidence>
<dbReference type="PROSITE" id="PS01359">
    <property type="entry name" value="ZF_PHD_1"/>
    <property type="match status" value="1"/>
</dbReference>
<proteinExistence type="predicted"/>
<dbReference type="Proteomes" id="UP001152888">
    <property type="component" value="Unassembled WGS sequence"/>
</dbReference>
<evidence type="ECO:0000256" key="4">
    <source>
        <dbReference type="PROSITE-ProRule" id="PRU00047"/>
    </source>
</evidence>
<evidence type="ECO:0000256" key="2">
    <source>
        <dbReference type="ARBA" id="ARBA00022771"/>
    </source>
</evidence>
<organism evidence="7 8">
    <name type="scientific">Acanthoscelides obtectus</name>
    <name type="common">Bean weevil</name>
    <name type="synonym">Bruchus obtectus</name>
    <dbReference type="NCBI Taxonomy" id="200917"/>
    <lineage>
        <taxon>Eukaryota</taxon>
        <taxon>Metazoa</taxon>
        <taxon>Ecdysozoa</taxon>
        <taxon>Arthropoda</taxon>
        <taxon>Hexapoda</taxon>
        <taxon>Insecta</taxon>
        <taxon>Pterygota</taxon>
        <taxon>Neoptera</taxon>
        <taxon>Endopterygota</taxon>
        <taxon>Coleoptera</taxon>
        <taxon>Polyphaga</taxon>
        <taxon>Cucujiformia</taxon>
        <taxon>Chrysomeloidea</taxon>
        <taxon>Chrysomelidae</taxon>
        <taxon>Bruchinae</taxon>
        <taxon>Bruchini</taxon>
        <taxon>Acanthoscelides</taxon>
    </lineage>
</organism>
<dbReference type="EMBL" id="CAKOFQ010006914">
    <property type="protein sequence ID" value="CAH1981842.1"/>
    <property type="molecule type" value="Genomic_DNA"/>
</dbReference>
<dbReference type="GO" id="GO:0003676">
    <property type="term" value="F:nucleic acid binding"/>
    <property type="evidence" value="ECO:0007669"/>
    <property type="project" value="InterPro"/>
</dbReference>
<dbReference type="Gene3D" id="3.30.40.10">
    <property type="entry name" value="Zinc/RING finger domain, C3HC4 (zinc finger)"/>
    <property type="match status" value="1"/>
</dbReference>
<dbReference type="AlphaFoldDB" id="A0A9P0KS40"/>
<keyword evidence="8" id="KW-1185">Reference proteome</keyword>
<evidence type="ECO:0000256" key="1">
    <source>
        <dbReference type="ARBA" id="ARBA00022723"/>
    </source>
</evidence>
<comment type="caution">
    <text evidence="7">The sequence shown here is derived from an EMBL/GenBank/DDBJ whole genome shotgun (WGS) entry which is preliminary data.</text>
</comment>
<gene>
    <name evidence="7" type="ORF">ACAOBT_LOCUS14699</name>
</gene>
<dbReference type="PROSITE" id="PS50158">
    <property type="entry name" value="ZF_CCHC"/>
    <property type="match status" value="1"/>
</dbReference>
<accession>A0A9P0KS40</accession>
<evidence type="ECO:0008006" key="9">
    <source>
        <dbReference type="Google" id="ProtNLM"/>
    </source>
</evidence>
<reference evidence="7" key="1">
    <citation type="submission" date="2022-03" db="EMBL/GenBank/DDBJ databases">
        <authorList>
            <person name="Sayadi A."/>
        </authorList>
    </citation>
    <scope>NUCLEOTIDE SEQUENCE</scope>
</reference>
<dbReference type="InterPro" id="IPR011011">
    <property type="entry name" value="Znf_FYVE_PHD"/>
</dbReference>
<dbReference type="InterPro" id="IPR001965">
    <property type="entry name" value="Znf_PHD"/>
</dbReference>
<dbReference type="InterPro" id="IPR013083">
    <property type="entry name" value="Znf_RING/FYVE/PHD"/>
</dbReference>
<keyword evidence="1" id="KW-0479">Metal-binding</keyword>
<protein>
    <recommendedName>
        <fullName evidence="9">Gag-like protein</fullName>
    </recommendedName>
</protein>
<keyword evidence="2 4" id="KW-0863">Zinc-finger</keyword>
<dbReference type="InterPro" id="IPR001878">
    <property type="entry name" value="Znf_CCHC"/>
</dbReference>